<comment type="caution">
    <text evidence="9">Lacks conserved residue(s) required for the propagation of feature annotation.</text>
</comment>
<dbReference type="Pfam" id="PF12662">
    <property type="entry name" value="cEGF"/>
    <property type="match status" value="1"/>
</dbReference>
<dbReference type="PROSITE" id="PS01187">
    <property type="entry name" value="EGF_CA"/>
    <property type="match status" value="2"/>
</dbReference>
<dbReference type="SMART" id="SM00032">
    <property type="entry name" value="CCP"/>
    <property type="match status" value="3"/>
</dbReference>
<comment type="similarity">
    <text evidence="2">Belongs to the fibulin family.</text>
</comment>
<dbReference type="Pfam" id="PF07645">
    <property type="entry name" value="EGF_CA"/>
    <property type="match status" value="2"/>
</dbReference>
<dbReference type="SUPFAM" id="SSF57535">
    <property type="entry name" value="Complement control module/SCR domain"/>
    <property type="match status" value="3"/>
</dbReference>
<reference evidence="14 15" key="1">
    <citation type="submission" date="2019-01" db="EMBL/GenBank/DDBJ databases">
        <title>Draft Genome and Complete Hox-Cluster Characterization of the Sterlet Sturgeon (Acipenser ruthenus).</title>
        <authorList>
            <person name="Wei Q."/>
        </authorList>
    </citation>
    <scope>NUCLEOTIDE SEQUENCE [LARGE SCALE GENOMIC DNA]</scope>
    <source>
        <strain evidence="14">WHYD16114868_AA</strain>
        <tissue evidence="14">Blood</tissue>
    </source>
</reference>
<evidence type="ECO:0000313" key="15">
    <source>
        <dbReference type="Proteomes" id="UP000289886"/>
    </source>
</evidence>
<dbReference type="InterPro" id="IPR000152">
    <property type="entry name" value="EGF-type_Asp/Asn_hydroxyl_site"/>
</dbReference>
<evidence type="ECO:0000256" key="11">
    <source>
        <dbReference type="SAM" id="MobiDB-lite"/>
    </source>
</evidence>
<keyword evidence="4 9" id="KW-0245">EGF-like domain</keyword>
<dbReference type="SUPFAM" id="SSF57184">
    <property type="entry name" value="Growth factor receptor domain"/>
    <property type="match status" value="1"/>
</dbReference>
<feature type="domain" description="EGF-like" evidence="12">
    <location>
        <begin position="810"/>
        <end position="850"/>
    </location>
</feature>
<feature type="disulfide bond" evidence="10">
    <location>
        <begin position="51"/>
        <end position="94"/>
    </location>
</feature>
<keyword evidence="15" id="KW-1185">Reference proteome</keyword>
<dbReference type="Pfam" id="PF00084">
    <property type="entry name" value="Sushi"/>
    <property type="match status" value="3"/>
</dbReference>
<dbReference type="InterPro" id="IPR001881">
    <property type="entry name" value="EGF-like_Ca-bd_dom"/>
</dbReference>
<keyword evidence="5" id="KW-0732">Signal</keyword>
<keyword evidence="10" id="KW-0768">Sushi</keyword>
<dbReference type="SUPFAM" id="SSF57196">
    <property type="entry name" value="EGF/Laminin"/>
    <property type="match status" value="1"/>
</dbReference>
<dbReference type="Proteomes" id="UP000289886">
    <property type="component" value="Unassembled WGS sequence"/>
</dbReference>
<evidence type="ECO:0000256" key="6">
    <source>
        <dbReference type="ARBA" id="ARBA00022737"/>
    </source>
</evidence>
<dbReference type="PROSITE" id="PS01186">
    <property type="entry name" value="EGF_2"/>
    <property type="match status" value="3"/>
</dbReference>
<evidence type="ECO:0000256" key="5">
    <source>
        <dbReference type="ARBA" id="ARBA00022729"/>
    </source>
</evidence>
<dbReference type="AlphaFoldDB" id="A0A662YV90"/>
<sequence>CHGLRHLANGRTFFRYGGIYATFTCNPGFRVYGYRTSSCVSGRWTRASPVCVAAGCPSSGGTLHGSSTVNQDRSLIFFKCDKGYKLFGSPVLYCNGKTWNSTEPVCKESDIMSSDKFKHLNLISANLGQSLNAPSALRNIFRIQYGNIANSAAKDIFLKQDLLPEPPRALTPKSGQQDVALRQLQVSNSVPDNRVEDVYLQEHHQSGRASSWGQSPSKDSNKEPTGYQKSLSKALEVPLATTSPTTSIPSVTMSTFKTPIISSSTPAKDTMFSSTTASYTLKSIASDSLLFNESTLSELPASSAPREDVLPLPTSAPDLKQLPLTSAMEVEIETSVSAPNVPSPSINDSSPLEQSVLPDNTVTATLPHYGTVTSELKGDSSQLSSQLLRATPLALEPETVTTSSGNTRSASLSWLHSISGVHRIDAGNLATPQQVTRIPVHSSGEHSTMGAIYEVSTNYSNRMPFQSISEEDTEGNLISTRAEKLLGENVTFQGTASAPQEIKTESTIQAPTQDIFRVDLEMKYGPNSTISVGPNEYESSVPVNLDVELAEDLQSVLNRAGQSLAIISSLHQNAVDHGRMSAEPQKDLQLVKKASTMLTPEALGKPSTCKDRPVTVETDVTAGQHNQQFPAMQNSTDATGPDILITDQRVVNVSAEQFDATEHTSVKNDLASFNSTSDWEGQASSAGVNSTQTEENQAPFKETLFDKINILPDSFPDRATNTAVLYPNFVEITVDKMPVGPFKRRPVCPYPPLPTHGTFYFRTLTNPSPVQYKYYVQYSCYPGYTLSDGDIYSFCLRNGTWSGVTPACLDVNECTEGQHYCQQACVNTFGSYECSCRPGYLLTEDERSCSELFILVHLSVVLILRFDITPSDIDECQTSIGIAGCLFGCINTLGSFLCHCPEGYTLGAMDGHCRDINECQELQEEEQRCEWRCLNLPGSYRCICPRGYRLASKGYHCEDINECTYQNGGCSHICLNNRGGYKCACPKEYNFSPYSRKKCQPVKT</sequence>
<comment type="subcellular location">
    <subcellularLocation>
        <location evidence="1">Secreted</location>
        <location evidence="1">Extracellular space</location>
        <location evidence="1">Extracellular matrix</location>
    </subcellularLocation>
</comment>
<evidence type="ECO:0000259" key="13">
    <source>
        <dbReference type="PROSITE" id="PS50923"/>
    </source>
</evidence>
<dbReference type="Pfam" id="PF14670">
    <property type="entry name" value="FXa_inhibition"/>
    <property type="match status" value="1"/>
</dbReference>
<evidence type="ECO:0000256" key="9">
    <source>
        <dbReference type="PROSITE-ProRule" id="PRU00076"/>
    </source>
</evidence>
<protein>
    <submittedName>
        <fullName evidence="14">Fibulin-5</fullName>
    </submittedName>
</protein>
<feature type="non-terminal residue" evidence="14">
    <location>
        <position position="1"/>
    </location>
</feature>
<dbReference type="InterPro" id="IPR000742">
    <property type="entry name" value="EGF"/>
</dbReference>
<organism evidence="14 15">
    <name type="scientific">Acipenser ruthenus</name>
    <name type="common">Sterlet sturgeon</name>
    <dbReference type="NCBI Taxonomy" id="7906"/>
    <lineage>
        <taxon>Eukaryota</taxon>
        <taxon>Metazoa</taxon>
        <taxon>Chordata</taxon>
        <taxon>Craniata</taxon>
        <taxon>Vertebrata</taxon>
        <taxon>Euteleostomi</taxon>
        <taxon>Actinopterygii</taxon>
        <taxon>Chondrostei</taxon>
        <taxon>Acipenseriformes</taxon>
        <taxon>Acipenseridae</taxon>
        <taxon>Acipenser</taxon>
    </lineage>
</organism>
<keyword evidence="6" id="KW-0677">Repeat</keyword>
<feature type="domain" description="Sushi" evidence="13">
    <location>
        <begin position="746"/>
        <end position="810"/>
    </location>
</feature>
<dbReference type="CDD" id="cd00033">
    <property type="entry name" value="CCP"/>
    <property type="match status" value="3"/>
</dbReference>
<dbReference type="PROSITE" id="PS50923">
    <property type="entry name" value="SUSHI"/>
    <property type="match status" value="2"/>
</dbReference>
<evidence type="ECO:0000256" key="1">
    <source>
        <dbReference type="ARBA" id="ARBA00004498"/>
    </source>
</evidence>
<feature type="compositionally biased region" description="Polar residues" evidence="11">
    <location>
        <begin position="207"/>
        <end position="218"/>
    </location>
</feature>
<dbReference type="PANTHER" id="PTHR24050">
    <property type="entry name" value="PA14 DOMAIN-CONTAINING PROTEIN"/>
    <property type="match status" value="1"/>
</dbReference>
<dbReference type="SMART" id="SM00179">
    <property type="entry name" value="EGF_CA"/>
    <property type="match status" value="4"/>
</dbReference>
<dbReference type="Gene3D" id="2.10.70.10">
    <property type="entry name" value="Complement Module, domain 1"/>
    <property type="match status" value="3"/>
</dbReference>
<gene>
    <name evidence="14" type="ORF">EOD39_10634</name>
</gene>
<evidence type="ECO:0000256" key="10">
    <source>
        <dbReference type="PROSITE-ProRule" id="PRU00302"/>
    </source>
</evidence>
<evidence type="ECO:0000313" key="14">
    <source>
        <dbReference type="EMBL" id="RXM99883.1"/>
    </source>
</evidence>
<keyword evidence="3" id="KW-0964">Secreted</keyword>
<dbReference type="FunFam" id="2.10.25.10:FF:000005">
    <property type="entry name" value="Fibrillin 2"/>
    <property type="match status" value="1"/>
</dbReference>
<evidence type="ECO:0000259" key="12">
    <source>
        <dbReference type="PROSITE" id="PS50026"/>
    </source>
</evidence>
<dbReference type="SMART" id="SM00181">
    <property type="entry name" value="EGF"/>
    <property type="match status" value="4"/>
</dbReference>
<feature type="region of interest" description="Disordered" evidence="11">
    <location>
        <begin position="203"/>
        <end position="231"/>
    </location>
</feature>
<dbReference type="InterPro" id="IPR018097">
    <property type="entry name" value="EGF_Ca-bd_CS"/>
</dbReference>
<dbReference type="PROSITE" id="PS50026">
    <property type="entry name" value="EGF_3"/>
    <property type="match status" value="1"/>
</dbReference>
<dbReference type="CDD" id="cd00054">
    <property type="entry name" value="EGF_CA"/>
    <property type="match status" value="4"/>
</dbReference>
<dbReference type="PANTHER" id="PTHR24050:SF27">
    <property type="entry name" value="FIBRILLIN-1"/>
    <property type="match status" value="1"/>
</dbReference>
<keyword evidence="3" id="KW-0272">Extracellular matrix</keyword>
<feature type="region of interest" description="Disordered" evidence="11">
    <location>
        <begin position="298"/>
        <end position="317"/>
    </location>
</feature>
<dbReference type="InterPro" id="IPR009030">
    <property type="entry name" value="Growth_fac_rcpt_cys_sf"/>
</dbReference>
<dbReference type="EMBL" id="SCEB01000281">
    <property type="protein sequence ID" value="RXM99883.1"/>
    <property type="molecule type" value="Genomic_DNA"/>
</dbReference>
<keyword evidence="8" id="KW-0325">Glycoprotein</keyword>
<dbReference type="InterPro" id="IPR049883">
    <property type="entry name" value="NOTCH1_EGF-like"/>
</dbReference>
<dbReference type="FunFam" id="2.10.25.10:FF:000240">
    <property type="entry name" value="Vitamin K-dependent protein S"/>
    <property type="match status" value="1"/>
</dbReference>
<dbReference type="InterPro" id="IPR000436">
    <property type="entry name" value="Sushi_SCR_CCP_dom"/>
</dbReference>
<feature type="domain" description="Sushi" evidence="13">
    <location>
        <begin position="49"/>
        <end position="108"/>
    </location>
</feature>
<dbReference type="FunFam" id="2.10.25.10:FF:000010">
    <property type="entry name" value="Pro-epidermal growth factor"/>
    <property type="match status" value="1"/>
</dbReference>
<dbReference type="InterPro" id="IPR026823">
    <property type="entry name" value="cEGF"/>
</dbReference>
<dbReference type="InterPro" id="IPR052235">
    <property type="entry name" value="Nephronectin_domain"/>
</dbReference>
<keyword evidence="7 10" id="KW-1015">Disulfide bond</keyword>
<dbReference type="GO" id="GO:0005509">
    <property type="term" value="F:calcium ion binding"/>
    <property type="evidence" value="ECO:0007669"/>
    <property type="project" value="InterPro"/>
</dbReference>
<proteinExistence type="inferred from homology"/>
<evidence type="ECO:0000256" key="3">
    <source>
        <dbReference type="ARBA" id="ARBA00022530"/>
    </source>
</evidence>
<dbReference type="InterPro" id="IPR035976">
    <property type="entry name" value="Sushi/SCR/CCP_sf"/>
</dbReference>
<evidence type="ECO:0000256" key="8">
    <source>
        <dbReference type="ARBA" id="ARBA00023180"/>
    </source>
</evidence>
<dbReference type="Gene3D" id="2.10.25.10">
    <property type="entry name" value="Laminin"/>
    <property type="match status" value="4"/>
</dbReference>
<name>A0A662YV90_ACIRT</name>
<feature type="region of interest" description="Disordered" evidence="11">
    <location>
        <begin position="675"/>
        <end position="695"/>
    </location>
</feature>
<evidence type="ECO:0000256" key="4">
    <source>
        <dbReference type="ARBA" id="ARBA00022536"/>
    </source>
</evidence>
<evidence type="ECO:0000256" key="2">
    <source>
        <dbReference type="ARBA" id="ARBA00006127"/>
    </source>
</evidence>
<evidence type="ECO:0000256" key="7">
    <source>
        <dbReference type="ARBA" id="ARBA00023157"/>
    </source>
</evidence>
<accession>A0A662YV90</accession>
<dbReference type="PROSITE" id="PS00010">
    <property type="entry name" value="ASX_HYDROXYL"/>
    <property type="match status" value="2"/>
</dbReference>
<comment type="caution">
    <text evidence="14">The sequence shown here is derived from an EMBL/GenBank/DDBJ whole genome shotgun (WGS) entry which is preliminary data.</text>
</comment>